<dbReference type="KEGG" id="sre:PTSG_11420"/>
<keyword evidence="3" id="KW-1185">Reference proteome</keyword>
<reference evidence="2" key="1">
    <citation type="submission" date="2009-08" db="EMBL/GenBank/DDBJ databases">
        <title>Annotation of Salpingoeca rosetta.</title>
        <authorList>
            <consortium name="The Broad Institute Genome Sequencing Platform"/>
            <person name="Russ C."/>
            <person name="Cuomo C."/>
            <person name="Burger G."/>
            <person name="Gray M.W."/>
            <person name="Holland P.W.H."/>
            <person name="King N."/>
            <person name="Lang F.B.F."/>
            <person name="Roger A.J."/>
            <person name="Ruiz-Trillo I."/>
            <person name="Young S.K."/>
            <person name="Zeng Q."/>
            <person name="Gargeya S."/>
            <person name="Alvarado L."/>
            <person name="Berlin A."/>
            <person name="Chapman S.B."/>
            <person name="Chen Z."/>
            <person name="Freedman E."/>
            <person name="Gellesch M."/>
            <person name="Goldberg J."/>
            <person name="Griggs A."/>
            <person name="Gujja S."/>
            <person name="Heilman E."/>
            <person name="Heiman D."/>
            <person name="Howarth C."/>
            <person name="Mehta T."/>
            <person name="Neiman D."/>
            <person name="Pearson M."/>
            <person name="Roberts A."/>
            <person name="Saif S."/>
            <person name="Shea T."/>
            <person name="Shenoy N."/>
            <person name="Sisk P."/>
            <person name="Stolte C."/>
            <person name="Sykes S."/>
            <person name="White J."/>
            <person name="Yandava C."/>
            <person name="Haas B."/>
            <person name="Nusbaum C."/>
            <person name="Birren B."/>
        </authorList>
    </citation>
    <scope>NUCLEOTIDE SEQUENCE [LARGE SCALE GENOMIC DNA]</scope>
    <source>
        <strain evidence="2">ATCC 50818</strain>
    </source>
</reference>
<feature type="region of interest" description="Disordered" evidence="1">
    <location>
        <begin position="151"/>
        <end position="233"/>
    </location>
</feature>
<protein>
    <recommendedName>
        <fullName evidence="4">DDHD domain-containing protein</fullName>
    </recommendedName>
</protein>
<evidence type="ECO:0000313" key="2">
    <source>
        <dbReference type="EMBL" id="EGD82389.1"/>
    </source>
</evidence>
<dbReference type="EMBL" id="GL833021">
    <property type="protein sequence ID" value="EGD82389.1"/>
    <property type="molecule type" value="Genomic_DNA"/>
</dbReference>
<feature type="compositionally biased region" description="Polar residues" evidence="1">
    <location>
        <begin position="222"/>
        <end position="233"/>
    </location>
</feature>
<evidence type="ECO:0000256" key="1">
    <source>
        <dbReference type="SAM" id="MobiDB-lite"/>
    </source>
</evidence>
<gene>
    <name evidence="2" type="ORF">PTSG_11420</name>
</gene>
<name>F2UTD6_SALR5</name>
<proteinExistence type="predicted"/>
<organism evidence="3">
    <name type="scientific">Salpingoeca rosetta (strain ATCC 50818 / BSB-021)</name>
    <dbReference type="NCBI Taxonomy" id="946362"/>
    <lineage>
        <taxon>Eukaryota</taxon>
        <taxon>Choanoflagellata</taxon>
        <taxon>Craspedida</taxon>
        <taxon>Salpingoecidae</taxon>
        <taxon>Salpingoeca</taxon>
    </lineage>
</organism>
<dbReference type="AlphaFoldDB" id="F2UTD6"/>
<feature type="region of interest" description="Disordered" evidence="1">
    <location>
        <begin position="31"/>
        <end position="55"/>
    </location>
</feature>
<evidence type="ECO:0000313" key="3">
    <source>
        <dbReference type="Proteomes" id="UP000007799"/>
    </source>
</evidence>
<dbReference type="RefSeq" id="XP_004987569.1">
    <property type="nucleotide sequence ID" value="XM_004987512.1"/>
</dbReference>
<accession>F2UTD6</accession>
<feature type="compositionally biased region" description="Basic and acidic residues" evidence="1">
    <location>
        <begin position="177"/>
        <end position="187"/>
    </location>
</feature>
<dbReference type="GeneID" id="16068088"/>
<dbReference type="Proteomes" id="UP000007799">
    <property type="component" value="Unassembled WGS sequence"/>
</dbReference>
<sequence>MTASSEGAFFRAAQQAVSSWTSEAAKTFTSATANASNGGGDGAGDGGDSDDTDVDAEDEGQLVVPGLDAFTQMMTTASRVQAEAAEEQRRLMDEPQPYIIDLDRTDFVVGARKADYFRVQQLWEMSTSHTDYWRSKAVVNFIFRVLAGTVEKPESPLSPPPSPTTMDEQPDEQQQQQEREATEEEKRRARQQHGADATSGDGDMMSEEEEAESFEHDDAGQADQQQSTAHDLD</sequence>
<evidence type="ECO:0008006" key="4">
    <source>
        <dbReference type="Google" id="ProtNLM"/>
    </source>
</evidence>
<dbReference type="InParanoid" id="F2UTD6"/>
<feature type="compositionally biased region" description="Gly residues" evidence="1">
    <location>
        <begin position="37"/>
        <end position="46"/>
    </location>
</feature>